<proteinExistence type="predicted"/>
<sequence length="173" mass="20009" precursor="true">MILSCSKYGLLYCLFLCFPITSWAERANFSEFCSALDGQWQGSSAKSKQKPVQTKINANCSDDRRQLILTVNPSAKHPLSETWWFRARGEAISLIYFDGVDEDKSQLFSLYHHQGSYSLLGEGELNSRPAMIQLRFDQKEVGWLWLQNIQYLDDDTDRYLFYRGIEMLPAAEQ</sequence>
<dbReference type="EMBL" id="CP000961">
    <property type="protein sequence ID" value="ACA84564.1"/>
    <property type="molecule type" value="Genomic_DNA"/>
</dbReference>
<keyword evidence="3" id="KW-1185">Reference proteome</keyword>
<gene>
    <name evidence="2" type="ordered locus">Swoo_0263</name>
</gene>
<dbReference type="AlphaFoldDB" id="B1KN67"/>
<dbReference type="eggNOG" id="ENOG5032CBR">
    <property type="taxonomic scope" value="Bacteria"/>
</dbReference>
<organism evidence="2 3">
    <name type="scientific">Shewanella woodyi (strain ATCC 51908 / MS32)</name>
    <dbReference type="NCBI Taxonomy" id="392500"/>
    <lineage>
        <taxon>Bacteria</taxon>
        <taxon>Pseudomonadati</taxon>
        <taxon>Pseudomonadota</taxon>
        <taxon>Gammaproteobacteria</taxon>
        <taxon>Alteromonadales</taxon>
        <taxon>Shewanellaceae</taxon>
        <taxon>Shewanella</taxon>
    </lineage>
</organism>
<dbReference type="RefSeq" id="WP_012322913.1">
    <property type="nucleotide sequence ID" value="NC_010506.1"/>
</dbReference>
<dbReference type="Proteomes" id="UP000002168">
    <property type="component" value="Chromosome"/>
</dbReference>
<keyword evidence="1" id="KW-0732">Signal</keyword>
<feature type="chain" id="PRO_5002767230" description="DUF1579 domain-containing protein" evidence="1">
    <location>
        <begin position="25"/>
        <end position="173"/>
    </location>
</feature>
<dbReference type="HOGENOM" id="CLU_1546561_0_0_6"/>
<evidence type="ECO:0008006" key="4">
    <source>
        <dbReference type="Google" id="ProtNLM"/>
    </source>
</evidence>
<reference evidence="2 3" key="1">
    <citation type="submission" date="2008-02" db="EMBL/GenBank/DDBJ databases">
        <title>Complete sequence of Shewanella woodyi ATCC 51908.</title>
        <authorList>
            <consortium name="US DOE Joint Genome Institute"/>
            <person name="Copeland A."/>
            <person name="Lucas S."/>
            <person name="Lapidus A."/>
            <person name="Glavina del Rio T."/>
            <person name="Dalin E."/>
            <person name="Tice H."/>
            <person name="Bruce D."/>
            <person name="Goodwin L."/>
            <person name="Pitluck S."/>
            <person name="Sims D."/>
            <person name="Brettin T."/>
            <person name="Detter J.C."/>
            <person name="Han C."/>
            <person name="Kuske C.R."/>
            <person name="Schmutz J."/>
            <person name="Larimer F."/>
            <person name="Land M."/>
            <person name="Hauser L."/>
            <person name="Kyrpides N."/>
            <person name="Lykidis A."/>
            <person name="Zhao J.-S."/>
            <person name="Richardson P."/>
        </authorList>
    </citation>
    <scope>NUCLEOTIDE SEQUENCE [LARGE SCALE GENOMIC DNA]</scope>
    <source>
        <strain evidence="3">ATCC 51908 / MS32</strain>
    </source>
</reference>
<dbReference type="STRING" id="392500.Swoo_0263"/>
<name>B1KN67_SHEWM</name>
<feature type="signal peptide" evidence="1">
    <location>
        <begin position="1"/>
        <end position="24"/>
    </location>
</feature>
<evidence type="ECO:0000313" key="3">
    <source>
        <dbReference type="Proteomes" id="UP000002168"/>
    </source>
</evidence>
<dbReference type="KEGG" id="swd:Swoo_0263"/>
<evidence type="ECO:0000313" key="2">
    <source>
        <dbReference type="EMBL" id="ACA84564.1"/>
    </source>
</evidence>
<evidence type="ECO:0000256" key="1">
    <source>
        <dbReference type="SAM" id="SignalP"/>
    </source>
</evidence>
<protein>
    <recommendedName>
        <fullName evidence="4">DUF1579 domain-containing protein</fullName>
    </recommendedName>
</protein>
<accession>B1KN67</accession>